<organism evidence="1 2">
    <name type="scientific">Candidatus Methylopumilus turicensis</name>
    <dbReference type="NCBI Taxonomy" id="1581680"/>
    <lineage>
        <taxon>Bacteria</taxon>
        <taxon>Pseudomonadati</taxon>
        <taxon>Pseudomonadota</taxon>
        <taxon>Betaproteobacteria</taxon>
        <taxon>Nitrosomonadales</taxon>
        <taxon>Methylophilaceae</taxon>
        <taxon>Candidatus Methylopumilus</taxon>
    </lineage>
</organism>
<proteinExistence type="predicted"/>
<keyword evidence="2" id="KW-1185">Reference proteome</keyword>
<name>A0A0B7J093_9PROT</name>
<dbReference type="KEGG" id="mbac:BN1209_1116"/>
<dbReference type="InterPro" id="IPR036388">
    <property type="entry name" value="WH-like_DNA-bd_sf"/>
</dbReference>
<accession>A0A0B7J093</accession>
<dbReference type="Gene3D" id="1.10.10.10">
    <property type="entry name" value="Winged helix-like DNA-binding domain superfamily/Winged helix DNA-binding domain"/>
    <property type="match status" value="1"/>
</dbReference>
<dbReference type="RefSeq" id="WP_045751315.1">
    <property type="nucleotide sequence ID" value="NZ_LN794158.1"/>
</dbReference>
<dbReference type="STRING" id="1581680.BN1209_1116"/>
<dbReference type="InterPro" id="IPR036390">
    <property type="entry name" value="WH_DNA-bd_sf"/>
</dbReference>
<evidence type="ECO:0000313" key="2">
    <source>
        <dbReference type="Proteomes" id="UP000056322"/>
    </source>
</evidence>
<protein>
    <recommendedName>
        <fullName evidence="3">MarR family transcriptional regulator</fullName>
    </recommendedName>
</protein>
<sequence>MISKNHALMIEAIFKLRAWCRQHLPIENSLIAYDLILLLSIHQYSNGHITVKQLFASIPHSYTAVRIHYQRFLDEGWIEHYSAASDKRIKYVRPTQKFIEIINLYTEAANDIFTIEGLDSNQ</sequence>
<dbReference type="Proteomes" id="UP000056322">
    <property type="component" value="Chromosome 1"/>
</dbReference>
<dbReference type="AlphaFoldDB" id="A0A0B7J093"/>
<dbReference type="SUPFAM" id="SSF46785">
    <property type="entry name" value="Winged helix' DNA-binding domain"/>
    <property type="match status" value="1"/>
</dbReference>
<dbReference type="EMBL" id="LN794158">
    <property type="protein sequence ID" value="CEN56157.1"/>
    <property type="molecule type" value="Genomic_DNA"/>
</dbReference>
<dbReference type="OrthoDB" id="9135172at2"/>
<evidence type="ECO:0000313" key="1">
    <source>
        <dbReference type="EMBL" id="CEN56157.1"/>
    </source>
</evidence>
<gene>
    <name evidence="1" type="ORF">BN1209_1116</name>
</gene>
<dbReference type="HOGENOM" id="CLU_2023972_0_0_4"/>
<reference evidence="2" key="1">
    <citation type="submission" date="2014-12" db="EMBL/GenBank/DDBJ databases">
        <authorList>
            <person name="Salcher M.M."/>
        </authorList>
    </citation>
    <scope>NUCLEOTIDE SEQUENCE [LARGE SCALE GENOMIC DNA]</scope>
    <source>
        <strain evidence="2">MMS-10A-171</strain>
    </source>
</reference>
<evidence type="ECO:0008006" key="3">
    <source>
        <dbReference type="Google" id="ProtNLM"/>
    </source>
</evidence>